<evidence type="ECO:0000259" key="6">
    <source>
        <dbReference type="Pfam" id="PF08281"/>
    </source>
</evidence>
<reference evidence="8" key="2">
    <citation type="submission" date="2015-10" db="EMBL/GenBank/DDBJ databases">
        <title>Improved Draft Genome Sequence of Clostridium pasteurianum Strain ATCC 6013 (DSM 525) Using a Hybrid Next-Generation Sequencing Approach.</title>
        <authorList>
            <person name="Pyne M.E."/>
            <person name="Utturkar S.M."/>
            <person name="Brown S.D."/>
            <person name="Moo-Young M."/>
            <person name="Chung D.A."/>
            <person name="Chou P.C."/>
        </authorList>
    </citation>
    <scope>NUCLEOTIDE SEQUENCE</scope>
    <source>
        <strain evidence="8">ATCC 6013</strain>
    </source>
</reference>
<dbReference type="Pfam" id="PF04542">
    <property type="entry name" value="Sigma70_r2"/>
    <property type="match status" value="1"/>
</dbReference>
<evidence type="ECO:0000256" key="4">
    <source>
        <dbReference type="ARBA" id="ARBA00023163"/>
    </source>
</evidence>
<dbReference type="InterPro" id="IPR013325">
    <property type="entry name" value="RNA_pol_sigma_r2"/>
</dbReference>
<dbReference type="NCBIfam" id="TIGR02937">
    <property type="entry name" value="sigma70-ECF"/>
    <property type="match status" value="1"/>
</dbReference>
<dbReference type="Gene3D" id="1.10.1740.10">
    <property type="match status" value="1"/>
</dbReference>
<dbReference type="Proteomes" id="UP000030905">
    <property type="component" value="Chromosome"/>
</dbReference>
<dbReference type="SUPFAM" id="SSF88659">
    <property type="entry name" value="Sigma3 and sigma4 domains of RNA polymerase sigma factors"/>
    <property type="match status" value="1"/>
</dbReference>
<dbReference type="InterPro" id="IPR039425">
    <property type="entry name" value="RNA_pol_sigma-70-like"/>
</dbReference>
<dbReference type="PATRIC" id="fig|1262449.3.peg.2379"/>
<evidence type="ECO:0000313" key="7">
    <source>
        <dbReference type="EMBL" id="AJA53164.1"/>
    </source>
</evidence>
<sequence length="164" mass="19765">MKSSFVRTNEEISEIYNRHVDTVYRVCTLYMKNQHDTEDMVQNTFIRLMRDNTEFKSEEHEKAWLIRTATNLCKDFFRSWWRKTVTIGHVKEEIAVDGYIHIDDTIKKVMELPLKYRTTLYMYYYEGYSTIEISRILEKNVSTIKGYLYKGRKLLKIEMEGEEG</sequence>
<dbReference type="PANTHER" id="PTHR43133">
    <property type="entry name" value="RNA POLYMERASE ECF-TYPE SIGMA FACTO"/>
    <property type="match status" value="1"/>
</dbReference>
<dbReference type="InterPro" id="IPR007627">
    <property type="entry name" value="RNA_pol_sigma70_r2"/>
</dbReference>
<dbReference type="KEGG" id="cpae:CPAST_c31100"/>
<keyword evidence="2" id="KW-0805">Transcription regulation</keyword>
<dbReference type="GO" id="GO:0006352">
    <property type="term" value="P:DNA-templated transcription initiation"/>
    <property type="evidence" value="ECO:0007669"/>
    <property type="project" value="InterPro"/>
</dbReference>
<evidence type="ECO:0000313" key="8">
    <source>
        <dbReference type="EMBL" id="KRU10828.1"/>
    </source>
</evidence>
<dbReference type="Proteomes" id="UP000028042">
    <property type="component" value="Unassembled WGS sequence"/>
</dbReference>
<evidence type="ECO:0000256" key="2">
    <source>
        <dbReference type="ARBA" id="ARBA00023015"/>
    </source>
</evidence>
<dbReference type="PANTHER" id="PTHR43133:SF60">
    <property type="entry name" value="RNA POLYMERASE SIGMA FACTOR SIGV"/>
    <property type="match status" value="1"/>
</dbReference>
<evidence type="ECO:0000313" key="9">
    <source>
        <dbReference type="Proteomes" id="UP000028042"/>
    </source>
</evidence>
<keyword evidence="10" id="KW-1185">Reference proteome</keyword>
<dbReference type="AlphaFoldDB" id="A0A0H3J5C6"/>
<keyword evidence="4" id="KW-0804">Transcription</keyword>
<evidence type="ECO:0000256" key="1">
    <source>
        <dbReference type="ARBA" id="ARBA00010641"/>
    </source>
</evidence>
<dbReference type="InterPro" id="IPR014284">
    <property type="entry name" value="RNA_pol_sigma-70_dom"/>
</dbReference>
<name>A0A0H3J5C6_CLOPA</name>
<dbReference type="RefSeq" id="WP_003445528.1">
    <property type="nucleotide sequence ID" value="NZ_ANZB01000007.1"/>
</dbReference>
<dbReference type="EMBL" id="CP009268">
    <property type="protein sequence ID" value="AJA53164.1"/>
    <property type="molecule type" value="Genomic_DNA"/>
</dbReference>
<proteinExistence type="inferred from homology"/>
<reference evidence="8 9" key="3">
    <citation type="journal article" name="Genome Announc.">
        <title>Improved Draft Genome Sequence of Clostridium pasteurianum Strain ATCC 6013 (DSM 525) Using a Hybrid Next-Generation Sequencing Approach.</title>
        <authorList>
            <person name="Pyne M.E."/>
            <person name="Utturkar S."/>
            <person name="Brown S.D."/>
            <person name="Moo-Young M."/>
            <person name="Chung D.A."/>
            <person name="Chou C.P."/>
        </authorList>
    </citation>
    <scope>NUCLEOTIDE SEQUENCE [LARGE SCALE GENOMIC DNA]</scope>
    <source>
        <strain evidence="8 9">ATCC 6013</strain>
    </source>
</reference>
<dbReference type="InterPro" id="IPR036388">
    <property type="entry name" value="WH-like_DNA-bd_sf"/>
</dbReference>
<dbReference type="InterPro" id="IPR013324">
    <property type="entry name" value="RNA_pol_sigma_r3/r4-like"/>
</dbReference>
<reference evidence="7 10" key="1">
    <citation type="journal article" date="2015" name="Genome Announc.">
        <title>Complete Genome Sequence of the Nitrogen-Fixing and Solvent-Producing Clostridium pasteurianum DSM 525.</title>
        <authorList>
            <person name="Poehlein A."/>
            <person name="Grosse-Honebrink A."/>
            <person name="Zhang Y."/>
            <person name="Minton N.P."/>
            <person name="Daniel R."/>
        </authorList>
    </citation>
    <scope>NUCLEOTIDE SEQUENCE [LARGE SCALE GENOMIC DNA]</scope>
    <source>
        <strain evidence="7">DSM 525</strain>
        <strain evidence="10">DSM 525 / ATCC 6013</strain>
    </source>
</reference>
<dbReference type="GO" id="GO:0016987">
    <property type="term" value="F:sigma factor activity"/>
    <property type="evidence" value="ECO:0007669"/>
    <property type="project" value="UniProtKB-KW"/>
</dbReference>
<evidence type="ECO:0000256" key="3">
    <source>
        <dbReference type="ARBA" id="ARBA00023082"/>
    </source>
</evidence>
<dbReference type="KEGG" id="cpat:CLPA_c31100"/>
<keyword evidence="3" id="KW-0731">Sigma factor</keyword>
<dbReference type="Gene3D" id="1.10.10.10">
    <property type="entry name" value="Winged helix-like DNA-binding domain superfamily/Winged helix DNA-binding domain"/>
    <property type="match status" value="1"/>
</dbReference>
<dbReference type="GO" id="GO:0003677">
    <property type="term" value="F:DNA binding"/>
    <property type="evidence" value="ECO:0007669"/>
    <property type="project" value="InterPro"/>
</dbReference>
<evidence type="ECO:0000259" key="5">
    <source>
        <dbReference type="Pfam" id="PF04542"/>
    </source>
</evidence>
<accession>A0A0H3J5C6</accession>
<dbReference type="InterPro" id="IPR013249">
    <property type="entry name" value="RNA_pol_sigma70_r4_t2"/>
</dbReference>
<dbReference type="SUPFAM" id="SSF88946">
    <property type="entry name" value="Sigma2 domain of RNA polymerase sigma factors"/>
    <property type="match status" value="1"/>
</dbReference>
<organism evidence="7 10">
    <name type="scientific">Clostridium pasteurianum DSM 525 = ATCC 6013</name>
    <dbReference type="NCBI Taxonomy" id="1262449"/>
    <lineage>
        <taxon>Bacteria</taxon>
        <taxon>Bacillati</taxon>
        <taxon>Bacillota</taxon>
        <taxon>Clostridia</taxon>
        <taxon>Eubacteriales</taxon>
        <taxon>Clostridiaceae</taxon>
        <taxon>Clostridium</taxon>
    </lineage>
</organism>
<dbReference type="Pfam" id="PF08281">
    <property type="entry name" value="Sigma70_r4_2"/>
    <property type="match status" value="1"/>
</dbReference>
<dbReference type="EMBL" id="JPGY02000001">
    <property type="protein sequence ID" value="KRU10828.1"/>
    <property type="molecule type" value="Genomic_DNA"/>
</dbReference>
<evidence type="ECO:0000313" key="10">
    <source>
        <dbReference type="Proteomes" id="UP000030905"/>
    </source>
</evidence>
<protein>
    <submittedName>
        <fullName evidence="7">RNA polymerase sigma factor, sigma-70 family</fullName>
    </submittedName>
    <submittedName>
        <fullName evidence="8">RNA polymerase, sigma-24 subunit, RpoE, ECF subfamily</fullName>
    </submittedName>
</protein>
<dbReference type="eggNOG" id="COG1595">
    <property type="taxonomic scope" value="Bacteria"/>
</dbReference>
<feature type="domain" description="RNA polymerase sigma factor 70 region 4 type 2" evidence="6">
    <location>
        <begin position="109"/>
        <end position="155"/>
    </location>
</feature>
<feature type="domain" description="RNA polymerase sigma-70 region 2" evidence="5">
    <location>
        <begin position="15"/>
        <end position="82"/>
    </location>
</feature>
<gene>
    <name evidence="7" type="ORF">CLPA_c31100</name>
    <name evidence="8" type="ORF">CP6013_00075</name>
</gene>
<dbReference type="CDD" id="cd06171">
    <property type="entry name" value="Sigma70_r4"/>
    <property type="match status" value="1"/>
</dbReference>
<comment type="similarity">
    <text evidence="1">Belongs to the sigma-70 factor family. ECF subfamily.</text>
</comment>